<keyword evidence="2 6" id="KW-0732">Signal</keyword>
<evidence type="ECO:0000256" key="1">
    <source>
        <dbReference type="ARBA" id="ARBA00022670"/>
    </source>
</evidence>
<dbReference type="STRING" id="205130.ENSMAMP00000002536"/>
<dbReference type="FunFam" id="2.40.10.10:FF:000024">
    <property type="entry name" value="Serine protease 53"/>
    <property type="match status" value="1"/>
</dbReference>
<dbReference type="GeneID" id="113141405"/>
<evidence type="ECO:0000256" key="3">
    <source>
        <dbReference type="ARBA" id="ARBA00022801"/>
    </source>
</evidence>
<dbReference type="PROSITE" id="PS50240">
    <property type="entry name" value="TRYPSIN_DOM"/>
    <property type="match status" value="1"/>
</dbReference>
<dbReference type="Gene3D" id="2.40.10.10">
    <property type="entry name" value="Trypsin-like serine proteases"/>
    <property type="match status" value="1"/>
</dbReference>
<keyword evidence="4" id="KW-0720">Serine protease</keyword>
<dbReference type="PANTHER" id="PTHR24252">
    <property type="entry name" value="ACROSIN-RELATED"/>
    <property type="match status" value="1"/>
</dbReference>
<accession>A0A3Q3KZB7</accession>
<sequence>MAFCRLLTLLVLIHNTGDLFGAEVRSSIVGGENAPVGRWPWMVHLNITSDGKNKWRCGGTILNSEWVLTAANCFDDQRNPNYRRSMAWVGSHSLQKASARYMGIYPAIRHPRYQSLGGRYINDIALVKLKKNIQFSNHVRPVSLPSVDDSFDSSSECWITGWGYIGTEDPLPDPETLQQLKIPINSPSECKKQYPELTSDMLCAGETTGGKDACKGDYGGPLVCRAAGGFMQVGIMSYGNPGGCALPGRSGVYTQVSKYLDFINDNINRNEEASAEV</sequence>
<dbReference type="PRINTS" id="PR00722">
    <property type="entry name" value="CHYMOTRYPSIN"/>
</dbReference>
<dbReference type="GeneTree" id="ENSGT00940000163009"/>
<dbReference type="GO" id="GO:0004252">
    <property type="term" value="F:serine-type endopeptidase activity"/>
    <property type="evidence" value="ECO:0007669"/>
    <property type="project" value="InterPro"/>
</dbReference>
<reference evidence="8" key="2">
    <citation type="submission" date="2025-09" db="UniProtKB">
        <authorList>
            <consortium name="Ensembl"/>
        </authorList>
    </citation>
    <scope>IDENTIFICATION</scope>
</reference>
<dbReference type="InterPro" id="IPR001314">
    <property type="entry name" value="Peptidase_S1A"/>
</dbReference>
<evidence type="ECO:0000256" key="2">
    <source>
        <dbReference type="ARBA" id="ARBA00022729"/>
    </source>
</evidence>
<dbReference type="SUPFAM" id="SSF50494">
    <property type="entry name" value="Trypsin-like serine proteases"/>
    <property type="match status" value="1"/>
</dbReference>
<dbReference type="RefSeq" id="XP_026181590.1">
    <property type="nucleotide sequence ID" value="XM_026325805.1"/>
</dbReference>
<dbReference type="Proteomes" id="UP000261640">
    <property type="component" value="Unplaced"/>
</dbReference>
<dbReference type="InterPro" id="IPR001254">
    <property type="entry name" value="Trypsin_dom"/>
</dbReference>
<name>A0A3Q3KZB7_9TELE</name>
<organism evidence="8 9">
    <name type="scientific">Mastacembelus armatus</name>
    <name type="common">zig-zag eel</name>
    <dbReference type="NCBI Taxonomy" id="205130"/>
    <lineage>
        <taxon>Eukaryota</taxon>
        <taxon>Metazoa</taxon>
        <taxon>Chordata</taxon>
        <taxon>Craniata</taxon>
        <taxon>Vertebrata</taxon>
        <taxon>Euteleostomi</taxon>
        <taxon>Actinopterygii</taxon>
        <taxon>Neopterygii</taxon>
        <taxon>Teleostei</taxon>
        <taxon>Neoteleostei</taxon>
        <taxon>Acanthomorphata</taxon>
        <taxon>Anabantaria</taxon>
        <taxon>Synbranchiformes</taxon>
        <taxon>Mastacembelidae</taxon>
        <taxon>Mastacembelus</taxon>
    </lineage>
</organism>
<evidence type="ECO:0000256" key="4">
    <source>
        <dbReference type="ARBA" id="ARBA00022825"/>
    </source>
</evidence>
<dbReference type="GO" id="GO:0006508">
    <property type="term" value="P:proteolysis"/>
    <property type="evidence" value="ECO:0007669"/>
    <property type="project" value="UniProtKB-KW"/>
</dbReference>
<reference evidence="8" key="1">
    <citation type="submission" date="2025-08" db="UniProtKB">
        <authorList>
            <consortium name="Ensembl"/>
        </authorList>
    </citation>
    <scope>IDENTIFICATION</scope>
</reference>
<evidence type="ECO:0000313" key="9">
    <source>
        <dbReference type="Proteomes" id="UP000261640"/>
    </source>
</evidence>
<proteinExistence type="predicted"/>
<dbReference type="InterPro" id="IPR009003">
    <property type="entry name" value="Peptidase_S1_PA"/>
</dbReference>
<dbReference type="OrthoDB" id="10002959at2759"/>
<dbReference type="InParanoid" id="A0A3Q3KZB7"/>
<evidence type="ECO:0000256" key="6">
    <source>
        <dbReference type="SAM" id="SignalP"/>
    </source>
</evidence>
<keyword evidence="1" id="KW-0645">Protease</keyword>
<dbReference type="SMART" id="SM00020">
    <property type="entry name" value="Tryp_SPc"/>
    <property type="match status" value="1"/>
</dbReference>
<dbReference type="InterPro" id="IPR043504">
    <property type="entry name" value="Peptidase_S1_PA_chymotrypsin"/>
</dbReference>
<feature type="chain" id="PRO_5030080937" evidence="6">
    <location>
        <begin position="22"/>
        <end position="277"/>
    </location>
</feature>
<dbReference type="Ensembl" id="ENSMAMT00000002589.2">
    <property type="protein sequence ID" value="ENSMAMP00000002536.1"/>
    <property type="gene ID" value="ENSMAMG00000001790.2"/>
</dbReference>
<keyword evidence="5" id="KW-1015">Disulfide bond</keyword>
<dbReference type="AlphaFoldDB" id="A0A3Q3KZB7"/>
<feature type="signal peptide" evidence="6">
    <location>
        <begin position="1"/>
        <end position="21"/>
    </location>
</feature>
<evidence type="ECO:0000259" key="7">
    <source>
        <dbReference type="PROSITE" id="PS50240"/>
    </source>
</evidence>
<protein>
    <submittedName>
        <fullName evidence="8">Tryptase-like</fullName>
    </submittedName>
</protein>
<dbReference type="CDD" id="cd00190">
    <property type="entry name" value="Tryp_SPc"/>
    <property type="match status" value="1"/>
</dbReference>
<evidence type="ECO:0000313" key="8">
    <source>
        <dbReference type="Ensembl" id="ENSMAMP00000002536.1"/>
    </source>
</evidence>
<dbReference type="Pfam" id="PF00089">
    <property type="entry name" value="Trypsin"/>
    <property type="match status" value="1"/>
</dbReference>
<feature type="domain" description="Peptidase S1" evidence="7">
    <location>
        <begin position="28"/>
        <end position="268"/>
    </location>
</feature>
<dbReference type="PANTHER" id="PTHR24252:SF7">
    <property type="entry name" value="HYALIN"/>
    <property type="match status" value="1"/>
</dbReference>
<keyword evidence="9" id="KW-1185">Reference proteome</keyword>
<evidence type="ECO:0000256" key="5">
    <source>
        <dbReference type="ARBA" id="ARBA00023157"/>
    </source>
</evidence>
<keyword evidence="3" id="KW-0378">Hydrolase</keyword>